<dbReference type="SUPFAM" id="SSF56784">
    <property type="entry name" value="HAD-like"/>
    <property type="match status" value="1"/>
</dbReference>
<protein>
    <recommendedName>
        <fullName evidence="3">Haloacid dehalogenase-like hydrolase</fullName>
    </recommendedName>
</protein>
<evidence type="ECO:0008006" key="3">
    <source>
        <dbReference type="Google" id="ProtNLM"/>
    </source>
</evidence>
<dbReference type="Proteomes" id="UP000000268">
    <property type="component" value="Chromosome"/>
</dbReference>
<dbReference type="InterPro" id="IPR023198">
    <property type="entry name" value="PGP-like_dom2"/>
</dbReference>
<dbReference type="InterPro" id="IPR050155">
    <property type="entry name" value="HAD-like_hydrolase_sf"/>
</dbReference>
<gene>
    <name evidence="1" type="ordered locus">AM1_5335</name>
</gene>
<dbReference type="HOGENOM" id="CLU_045011_18_1_3"/>
<dbReference type="GO" id="GO:0008967">
    <property type="term" value="F:phosphoglycolate phosphatase activity"/>
    <property type="evidence" value="ECO:0007669"/>
    <property type="project" value="TreeGrafter"/>
</dbReference>
<dbReference type="GO" id="GO:0006281">
    <property type="term" value="P:DNA repair"/>
    <property type="evidence" value="ECO:0007669"/>
    <property type="project" value="TreeGrafter"/>
</dbReference>
<dbReference type="Gene3D" id="1.10.150.240">
    <property type="entry name" value="Putative phosphatase, domain 2"/>
    <property type="match status" value="1"/>
</dbReference>
<dbReference type="Gene3D" id="3.40.50.1000">
    <property type="entry name" value="HAD superfamily/HAD-like"/>
    <property type="match status" value="1"/>
</dbReference>
<sequence>MFDIDGTLTASNDLDDLAFVRTVHDIFGIKDISEDWTTYTHVTDACILREICEQQLGRSPNSEEIALFQKQLLQRLAQGAVREGGVFPIAGADALLEQLQASPDYQFCYAGGAWTASVQFKLQSAELPFADIPHAFADDHDSREGICQIALDRAQTTYQQIFTHVIYVGDGIWDVRASKNLGYPFIGIATGEDAQRLKAEGAPVVLPHYEDLQAFWDALVAIAP</sequence>
<dbReference type="KEGG" id="amr:AM1_5335"/>
<dbReference type="AlphaFoldDB" id="B0CAU1"/>
<dbReference type="eggNOG" id="COG0546">
    <property type="taxonomic scope" value="Bacteria"/>
</dbReference>
<dbReference type="SFLD" id="SFLDS00003">
    <property type="entry name" value="Haloacid_Dehalogenase"/>
    <property type="match status" value="1"/>
</dbReference>
<dbReference type="InterPro" id="IPR036412">
    <property type="entry name" value="HAD-like_sf"/>
</dbReference>
<dbReference type="PANTHER" id="PTHR43434:SF1">
    <property type="entry name" value="PHOSPHOGLYCOLATE PHOSPHATASE"/>
    <property type="match status" value="1"/>
</dbReference>
<accession>B0CAU1</accession>
<dbReference type="STRING" id="329726.AM1_5335"/>
<dbReference type="EMBL" id="CP000828">
    <property type="protein sequence ID" value="ABW30292.1"/>
    <property type="molecule type" value="Genomic_DNA"/>
</dbReference>
<reference evidence="1 2" key="1">
    <citation type="journal article" date="2008" name="Proc. Natl. Acad. Sci. U.S.A.">
        <title>Niche adaptation and genome expansion in the chlorophyll d-producing cyanobacterium Acaryochloris marina.</title>
        <authorList>
            <person name="Swingley W.D."/>
            <person name="Chen M."/>
            <person name="Cheung P.C."/>
            <person name="Conrad A.L."/>
            <person name="Dejesa L.C."/>
            <person name="Hao J."/>
            <person name="Honchak B.M."/>
            <person name="Karbach L.E."/>
            <person name="Kurdoglu A."/>
            <person name="Lahiri S."/>
            <person name="Mastrian S.D."/>
            <person name="Miyashita H."/>
            <person name="Page L."/>
            <person name="Ramakrishna P."/>
            <person name="Satoh S."/>
            <person name="Sattley W.M."/>
            <person name="Shimada Y."/>
            <person name="Taylor H.L."/>
            <person name="Tomo T."/>
            <person name="Tsuchiya T."/>
            <person name="Wang Z.T."/>
            <person name="Raymond J."/>
            <person name="Mimuro M."/>
            <person name="Blankenship R.E."/>
            <person name="Touchman J.W."/>
        </authorList>
    </citation>
    <scope>NUCLEOTIDE SEQUENCE [LARGE SCALE GENOMIC DNA]</scope>
    <source>
        <strain evidence="2">MBIC 11017</strain>
    </source>
</reference>
<evidence type="ECO:0000313" key="2">
    <source>
        <dbReference type="Proteomes" id="UP000000268"/>
    </source>
</evidence>
<proteinExistence type="predicted"/>
<evidence type="ECO:0000313" key="1">
    <source>
        <dbReference type="EMBL" id="ABW30292.1"/>
    </source>
</evidence>
<dbReference type="Pfam" id="PF00702">
    <property type="entry name" value="Hydrolase"/>
    <property type="match status" value="1"/>
</dbReference>
<dbReference type="SFLD" id="SFLDG01129">
    <property type="entry name" value="C1.5:_HAD__Beta-PGM__Phosphata"/>
    <property type="match status" value="1"/>
</dbReference>
<organism evidence="1 2">
    <name type="scientific">Acaryochloris marina (strain MBIC 11017)</name>
    <dbReference type="NCBI Taxonomy" id="329726"/>
    <lineage>
        <taxon>Bacteria</taxon>
        <taxon>Bacillati</taxon>
        <taxon>Cyanobacteriota</taxon>
        <taxon>Cyanophyceae</taxon>
        <taxon>Acaryochloridales</taxon>
        <taxon>Acaryochloridaceae</taxon>
        <taxon>Acaryochloris</taxon>
    </lineage>
</organism>
<keyword evidence="2" id="KW-1185">Reference proteome</keyword>
<name>B0CAU1_ACAM1</name>
<dbReference type="PANTHER" id="PTHR43434">
    <property type="entry name" value="PHOSPHOGLYCOLATE PHOSPHATASE"/>
    <property type="match status" value="1"/>
</dbReference>
<dbReference type="InterPro" id="IPR023214">
    <property type="entry name" value="HAD_sf"/>
</dbReference>